<evidence type="ECO:0000313" key="4">
    <source>
        <dbReference type="Proteomes" id="UP000059847"/>
    </source>
</evidence>
<dbReference type="Gene3D" id="3.10.450.40">
    <property type="match status" value="2"/>
</dbReference>
<dbReference type="OrthoDB" id="6658259at2"/>
<gene>
    <name evidence="3" type="ORF">AOC03_12380</name>
</gene>
<evidence type="ECO:0000256" key="1">
    <source>
        <dbReference type="SAM" id="SignalP"/>
    </source>
</evidence>
<accession>A0A0M4TH74</accession>
<sequence length="186" mass="19998">MKTLSMFSKSIVMALGMVAAGSATISIAQAATPTLKVSEAVAAAQSKISLEQAIAIGNKTIKGDLVSAEFDQKSYSVGGKYDVKFIAHDTEYKIRIDADTGEVLSAKQDQLDREDMAEYKAMKQAKVSLTQAMQKATQNVNGKIIKAGFDVDNGKSVYEIKVAKGNEIHKMVIDSMTGKVISNRLD</sequence>
<reference evidence="3 4" key="1">
    <citation type="submission" date="2015-09" db="EMBL/GenBank/DDBJ databases">
        <title>Complete genome of Psychrobacter urativorans R10.10B.</title>
        <authorList>
            <person name="See-Too W.S."/>
            <person name="Chan K.G."/>
        </authorList>
    </citation>
    <scope>NUCLEOTIDE SEQUENCE [LARGE SCALE GENOMIC DNA]</scope>
    <source>
        <strain evidence="3 4">R10.10B</strain>
        <plasmid evidence="3 4">5</plasmid>
    </source>
</reference>
<protein>
    <recommendedName>
        <fullName evidence="2">PepSY domain-containing protein</fullName>
    </recommendedName>
</protein>
<keyword evidence="1" id="KW-0732">Signal</keyword>
<dbReference type="Proteomes" id="UP000059847">
    <property type="component" value="Plasmid 5"/>
</dbReference>
<dbReference type="Pfam" id="PF03413">
    <property type="entry name" value="PepSY"/>
    <property type="match status" value="2"/>
</dbReference>
<feature type="chain" id="PRO_5005802257" description="PepSY domain-containing protein" evidence="1">
    <location>
        <begin position="31"/>
        <end position="186"/>
    </location>
</feature>
<dbReference type="EMBL" id="CP012711">
    <property type="protein sequence ID" value="ALF60966.1"/>
    <property type="molecule type" value="Genomic_DNA"/>
</dbReference>
<dbReference type="InterPro" id="IPR025711">
    <property type="entry name" value="PepSY"/>
</dbReference>
<evidence type="ECO:0000313" key="3">
    <source>
        <dbReference type="EMBL" id="ALF60966.1"/>
    </source>
</evidence>
<geneLocation type="plasmid" evidence="3 4">
    <name>5</name>
</geneLocation>
<feature type="signal peptide" evidence="1">
    <location>
        <begin position="1"/>
        <end position="30"/>
    </location>
</feature>
<keyword evidence="3" id="KW-0614">Plasmid</keyword>
<feature type="domain" description="PepSY" evidence="2">
    <location>
        <begin position="126"/>
        <end position="182"/>
    </location>
</feature>
<proteinExistence type="predicted"/>
<feature type="domain" description="PepSY" evidence="2">
    <location>
        <begin position="47"/>
        <end position="105"/>
    </location>
</feature>
<dbReference type="KEGG" id="pur:AOC03_12380"/>
<evidence type="ECO:0000259" key="2">
    <source>
        <dbReference type="Pfam" id="PF03413"/>
    </source>
</evidence>
<dbReference type="RefSeq" id="WP_062536922.1">
    <property type="nucleotide sequence ID" value="NZ_CP012711.1"/>
</dbReference>
<dbReference type="AlphaFoldDB" id="A0A0M4TH74"/>
<name>A0A0M4TH74_9GAMM</name>
<organism evidence="3 4">
    <name type="scientific">Psychrobacter urativorans</name>
    <dbReference type="NCBI Taxonomy" id="45610"/>
    <lineage>
        <taxon>Bacteria</taxon>
        <taxon>Pseudomonadati</taxon>
        <taxon>Pseudomonadota</taxon>
        <taxon>Gammaproteobacteria</taxon>
        <taxon>Moraxellales</taxon>
        <taxon>Moraxellaceae</taxon>
        <taxon>Psychrobacter</taxon>
    </lineage>
</organism>
<keyword evidence="4" id="KW-1185">Reference proteome</keyword>